<gene>
    <name evidence="1" type="ORF">F383_36905</name>
</gene>
<protein>
    <submittedName>
        <fullName evidence="1">Queuine tRNA-ribosyltransferase</fullName>
    </submittedName>
</protein>
<reference evidence="2" key="1">
    <citation type="submission" date="2014-09" db="EMBL/GenBank/DDBJ databases">
        <authorList>
            <person name="Mudge J."/>
            <person name="Ramaraj T."/>
            <person name="Lindquist I.E."/>
            <person name="Bharti A.K."/>
            <person name="Sundararajan A."/>
            <person name="Cameron C.T."/>
            <person name="Woodward J.E."/>
            <person name="May G.D."/>
            <person name="Brubaker C."/>
            <person name="Broadhvest J."/>
            <person name="Wilkins T.A."/>
        </authorList>
    </citation>
    <scope>NUCLEOTIDE SEQUENCE</scope>
    <source>
        <strain evidence="2">cv. AKA8401</strain>
    </source>
</reference>
<sequence>MVVQKQGRRFPQTWAAIKRHDHATWPWLNLPNKHGRATCPCLAPMDNIARMTRACANLHDRGRSEPRQTRPCDTIL</sequence>
<accession>A0A0B0M9S7</accession>
<dbReference type="EMBL" id="JRRC01008787">
    <property type="protein sequence ID" value="KHF97489.1"/>
    <property type="molecule type" value="Genomic_DNA"/>
</dbReference>
<dbReference type="AlphaFoldDB" id="A0A0B0M9S7"/>
<organism evidence="1 2">
    <name type="scientific">Gossypium arboreum</name>
    <name type="common">Tree cotton</name>
    <name type="synonym">Gossypium nanking</name>
    <dbReference type="NCBI Taxonomy" id="29729"/>
    <lineage>
        <taxon>Eukaryota</taxon>
        <taxon>Viridiplantae</taxon>
        <taxon>Streptophyta</taxon>
        <taxon>Embryophyta</taxon>
        <taxon>Tracheophyta</taxon>
        <taxon>Spermatophyta</taxon>
        <taxon>Magnoliopsida</taxon>
        <taxon>eudicotyledons</taxon>
        <taxon>Gunneridae</taxon>
        <taxon>Pentapetalae</taxon>
        <taxon>rosids</taxon>
        <taxon>malvids</taxon>
        <taxon>Malvales</taxon>
        <taxon>Malvaceae</taxon>
        <taxon>Malvoideae</taxon>
        <taxon>Gossypium</taxon>
    </lineage>
</organism>
<name>A0A0B0M9S7_GOSAR</name>
<keyword evidence="1" id="KW-0808">Transferase</keyword>
<evidence type="ECO:0000313" key="2">
    <source>
        <dbReference type="Proteomes" id="UP000032142"/>
    </source>
</evidence>
<dbReference type="GO" id="GO:0016740">
    <property type="term" value="F:transferase activity"/>
    <property type="evidence" value="ECO:0007669"/>
    <property type="project" value="UniProtKB-KW"/>
</dbReference>
<dbReference type="Proteomes" id="UP000032142">
    <property type="component" value="Unassembled WGS sequence"/>
</dbReference>
<evidence type="ECO:0000313" key="1">
    <source>
        <dbReference type="EMBL" id="KHF97489.1"/>
    </source>
</evidence>
<keyword evidence="2" id="KW-1185">Reference proteome</keyword>
<comment type="caution">
    <text evidence="1">The sequence shown here is derived from an EMBL/GenBank/DDBJ whole genome shotgun (WGS) entry which is preliminary data.</text>
</comment>
<proteinExistence type="predicted"/>